<feature type="compositionally biased region" description="Polar residues" evidence="3">
    <location>
        <begin position="30"/>
        <end position="39"/>
    </location>
</feature>
<organism evidence="4 5">
    <name type="scientific">Kwoniella pini CBS 10737</name>
    <dbReference type="NCBI Taxonomy" id="1296096"/>
    <lineage>
        <taxon>Eukaryota</taxon>
        <taxon>Fungi</taxon>
        <taxon>Dikarya</taxon>
        <taxon>Basidiomycota</taxon>
        <taxon>Agaricomycotina</taxon>
        <taxon>Tremellomycetes</taxon>
        <taxon>Tremellales</taxon>
        <taxon>Cryptococcaceae</taxon>
        <taxon>Kwoniella</taxon>
    </lineage>
</organism>
<feature type="compositionally biased region" description="Low complexity" evidence="3">
    <location>
        <begin position="501"/>
        <end position="514"/>
    </location>
</feature>
<accession>A0AAJ8MSC8</accession>
<feature type="compositionally biased region" description="Low complexity" evidence="3">
    <location>
        <begin position="455"/>
        <end position="490"/>
    </location>
</feature>
<feature type="compositionally biased region" description="Low complexity" evidence="3">
    <location>
        <begin position="10"/>
        <end position="29"/>
    </location>
</feature>
<feature type="compositionally biased region" description="Polar residues" evidence="3">
    <location>
        <begin position="437"/>
        <end position="454"/>
    </location>
</feature>
<keyword evidence="5" id="KW-1185">Reference proteome</keyword>
<dbReference type="Gene3D" id="3.30.70.3490">
    <property type="match status" value="1"/>
</dbReference>
<feature type="region of interest" description="Disordered" evidence="3">
    <location>
        <begin position="427"/>
        <end position="528"/>
    </location>
</feature>
<dbReference type="PANTHER" id="PTHR10972:SF102">
    <property type="entry name" value="OXYSTEROL-BINDING PROTEIN"/>
    <property type="match status" value="1"/>
</dbReference>
<dbReference type="PROSITE" id="PS01013">
    <property type="entry name" value="OSBP"/>
    <property type="match status" value="1"/>
</dbReference>
<gene>
    <name evidence="4" type="ORF">I206_105590</name>
</gene>
<dbReference type="KEGG" id="kpin:30171878"/>
<evidence type="ECO:0000313" key="4">
    <source>
        <dbReference type="EMBL" id="WWC71632.1"/>
    </source>
</evidence>
<dbReference type="AlphaFoldDB" id="A0AAJ8MSC8"/>
<dbReference type="PANTHER" id="PTHR10972">
    <property type="entry name" value="OXYSTEROL-BINDING PROTEIN-RELATED"/>
    <property type="match status" value="1"/>
</dbReference>
<dbReference type="Pfam" id="PF01237">
    <property type="entry name" value="Oxysterol_BP"/>
    <property type="match status" value="1"/>
</dbReference>
<protein>
    <recommendedName>
        <fullName evidence="6">Oxysterol-binding protein family</fullName>
    </recommendedName>
</protein>
<comment type="similarity">
    <text evidence="1 2">Belongs to the OSBP family.</text>
</comment>
<evidence type="ECO:0000256" key="2">
    <source>
        <dbReference type="RuleBase" id="RU003844"/>
    </source>
</evidence>
<proteinExistence type="inferred from homology"/>
<dbReference type="GeneID" id="30171878"/>
<reference evidence="4" key="1">
    <citation type="submission" date="2013-07" db="EMBL/GenBank/DDBJ databases">
        <authorList>
            <consortium name="The Broad Institute Genome Sequencing Platform"/>
            <person name="Cuomo C."/>
            <person name="Litvintseva A."/>
            <person name="Chen Y."/>
            <person name="Heitman J."/>
            <person name="Sun S."/>
            <person name="Springer D."/>
            <person name="Dromer F."/>
            <person name="Young S.K."/>
            <person name="Zeng Q."/>
            <person name="Gargeya S."/>
            <person name="Fitzgerald M."/>
            <person name="Abouelleil A."/>
            <person name="Alvarado L."/>
            <person name="Berlin A.M."/>
            <person name="Chapman S.B."/>
            <person name="Dewar J."/>
            <person name="Goldberg J."/>
            <person name="Griggs A."/>
            <person name="Gujja S."/>
            <person name="Hansen M."/>
            <person name="Howarth C."/>
            <person name="Imamovic A."/>
            <person name="Larimer J."/>
            <person name="McCowan C."/>
            <person name="Murphy C."/>
            <person name="Pearson M."/>
            <person name="Priest M."/>
            <person name="Roberts A."/>
            <person name="Saif S."/>
            <person name="Shea T."/>
            <person name="Sykes S."/>
            <person name="Wortman J."/>
            <person name="Nusbaum C."/>
            <person name="Birren B."/>
        </authorList>
    </citation>
    <scope>NUCLEOTIDE SEQUENCE</scope>
    <source>
        <strain evidence="4">CBS 10737</strain>
    </source>
</reference>
<dbReference type="InterPro" id="IPR000648">
    <property type="entry name" value="Oxysterol-bd"/>
</dbReference>
<evidence type="ECO:0000256" key="1">
    <source>
        <dbReference type="ARBA" id="ARBA00008842"/>
    </source>
</evidence>
<dbReference type="GO" id="GO:0032934">
    <property type="term" value="F:sterol binding"/>
    <property type="evidence" value="ECO:0007669"/>
    <property type="project" value="TreeGrafter"/>
</dbReference>
<dbReference type="GO" id="GO:0032541">
    <property type="term" value="C:cortical endoplasmic reticulum"/>
    <property type="evidence" value="ECO:0007669"/>
    <property type="project" value="TreeGrafter"/>
</dbReference>
<dbReference type="SUPFAM" id="SSF144000">
    <property type="entry name" value="Oxysterol-binding protein-like"/>
    <property type="match status" value="1"/>
</dbReference>
<reference evidence="4" key="2">
    <citation type="submission" date="2024-02" db="EMBL/GenBank/DDBJ databases">
        <title>Comparative genomics of Cryptococcus and Kwoniella reveals pathogenesis evolution and contrasting modes of karyotype evolution via chromosome fusion or intercentromeric recombination.</title>
        <authorList>
            <person name="Coelho M.A."/>
            <person name="David-Palma M."/>
            <person name="Shea T."/>
            <person name="Bowers K."/>
            <person name="McGinley-Smith S."/>
            <person name="Mohammad A.W."/>
            <person name="Gnirke A."/>
            <person name="Yurkov A.M."/>
            <person name="Nowrousian M."/>
            <person name="Sun S."/>
            <person name="Cuomo C.A."/>
            <person name="Heitman J."/>
        </authorList>
    </citation>
    <scope>NUCLEOTIDE SEQUENCE</scope>
    <source>
        <strain evidence="4">CBS 10737</strain>
    </source>
</reference>
<dbReference type="InterPro" id="IPR037239">
    <property type="entry name" value="OSBP_sf"/>
</dbReference>
<evidence type="ECO:0008006" key="6">
    <source>
        <dbReference type="Google" id="ProtNLM"/>
    </source>
</evidence>
<name>A0AAJ8MSC8_9TREE</name>
<dbReference type="GO" id="GO:0016020">
    <property type="term" value="C:membrane"/>
    <property type="evidence" value="ECO:0007669"/>
    <property type="project" value="TreeGrafter"/>
</dbReference>
<feature type="region of interest" description="Disordered" evidence="3">
    <location>
        <begin position="1"/>
        <end position="53"/>
    </location>
</feature>
<dbReference type="EMBL" id="CP144525">
    <property type="protein sequence ID" value="WWC71632.1"/>
    <property type="molecule type" value="Genomic_DNA"/>
</dbReference>
<dbReference type="RefSeq" id="XP_070059254.1">
    <property type="nucleotide sequence ID" value="XM_070203153.1"/>
</dbReference>
<dbReference type="Gene3D" id="2.40.160.120">
    <property type="match status" value="1"/>
</dbReference>
<evidence type="ECO:0000313" key="5">
    <source>
        <dbReference type="Proteomes" id="UP000094020"/>
    </source>
</evidence>
<feature type="compositionally biased region" description="Acidic residues" evidence="3">
    <location>
        <begin position="41"/>
        <end position="51"/>
    </location>
</feature>
<dbReference type="InterPro" id="IPR018494">
    <property type="entry name" value="Oxysterol-bd_CS"/>
</dbReference>
<sequence length="528" mass="57755">MGLLSQGIDSLSLKSSKSRRASSASALSSTSNHGQGHSETQIDDGDPDDTSTLDKEEGNVLMALISQLRPGMDLTKIALPTFVLEPRSLLERITDFFSHPELIFGAGAEPDAKERFLRVMTYYLSGWHIKPKGNRKLLVWYLTNVRTDKSHRYNPVLGEFFRCSYTYPDGTEGFYVAEQVSHHPPVSAFFYISPKNGLLVTGELKPKSKFLGNSAATIMEGEDRIRLLDRPEDGDYVITMPNTYARGILFGKMLLELCELSTVDCQATEYHADVDFKAKGWISGGYNVISGKVTGPGRTDIGDLSGHWSSAMDFTDKKTKEKRTVFDPSRAKVVPKNVLPESEQEEYESRRLWAKLTDAIKTADMHGATAAKTTVEDRQRELAKKREASGEVPDSRFFKHVSGDRWMPKLDVDNLPKDRQEMEDKVRQWIFGDKSPKTSSGSTVTSPNAPTSRKSSVPESFHSSTSSVPSSPTTTTATKSTPPTSATAAVGDTASIASADTTGTATSVPAVTTAPGPPATGPKFDHPV</sequence>
<dbReference type="Proteomes" id="UP000094020">
    <property type="component" value="Chromosome 7"/>
</dbReference>
<dbReference type="Gene3D" id="1.10.287.2720">
    <property type="match status" value="1"/>
</dbReference>
<evidence type="ECO:0000256" key="3">
    <source>
        <dbReference type="SAM" id="MobiDB-lite"/>
    </source>
</evidence>
<dbReference type="GO" id="GO:0005829">
    <property type="term" value="C:cytosol"/>
    <property type="evidence" value="ECO:0007669"/>
    <property type="project" value="TreeGrafter"/>
</dbReference>